<keyword evidence="1" id="KW-0175">Coiled coil</keyword>
<feature type="region of interest" description="Disordered" evidence="2">
    <location>
        <begin position="1"/>
        <end position="83"/>
    </location>
</feature>
<dbReference type="Proteomes" id="UP000053477">
    <property type="component" value="Unassembled WGS sequence"/>
</dbReference>
<keyword evidence="4" id="KW-1185">Reference proteome</keyword>
<dbReference type="AlphaFoldDB" id="A0A0H2RQF6"/>
<protein>
    <submittedName>
        <fullName evidence="3">Uncharacterized protein</fullName>
    </submittedName>
</protein>
<accession>A0A0H2RQF6</accession>
<dbReference type="EMBL" id="KQ085994">
    <property type="protein sequence ID" value="KLO11703.1"/>
    <property type="molecule type" value="Genomic_DNA"/>
</dbReference>
<sequence>MAKITPILDSEDDDARTTDLNSECEDLEREEKLGAANQASQISKPGASEAAESEESQGVGIESEEANSCASVEPGADARGSEINAQDRVLDFLSLLEKQRKERKMKEETKLAEIEEQLRESQIQLDNTREELAEQKRWIAGLAMVMRAGEREVDNVSRLMGASDDLREDRAMRRDYGGAREGLFSHLFK</sequence>
<organism evidence="3 4">
    <name type="scientific">Schizopora paradoxa</name>
    <dbReference type="NCBI Taxonomy" id="27342"/>
    <lineage>
        <taxon>Eukaryota</taxon>
        <taxon>Fungi</taxon>
        <taxon>Dikarya</taxon>
        <taxon>Basidiomycota</taxon>
        <taxon>Agaricomycotina</taxon>
        <taxon>Agaricomycetes</taxon>
        <taxon>Hymenochaetales</taxon>
        <taxon>Schizoporaceae</taxon>
        <taxon>Schizopora</taxon>
    </lineage>
</organism>
<name>A0A0H2RQF6_9AGAM</name>
<evidence type="ECO:0000313" key="3">
    <source>
        <dbReference type="EMBL" id="KLO11703.1"/>
    </source>
</evidence>
<gene>
    <name evidence="3" type="ORF">SCHPADRAFT_998699</name>
</gene>
<evidence type="ECO:0000313" key="4">
    <source>
        <dbReference type="Proteomes" id="UP000053477"/>
    </source>
</evidence>
<reference evidence="3 4" key="1">
    <citation type="submission" date="2015-04" db="EMBL/GenBank/DDBJ databases">
        <title>Complete genome sequence of Schizopora paradoxa KUC8140, a cosmopolitan wood degrader in East Asia.</title>
        <authorList>
            <consortium name="DOE Joint Genome Institute"/>
            <person name="Min B."/>
            <person name="Park H."/>
            <person name="Jang Y."/>
            <person name="Kim J.-J."/>
            <person name="Kim K.H."/>
            <person name="Pangilinan J."/>
            <person name="Lipzen A."/>
            <person name="Riley R."/>
            <person name="Grigoriev I.V."/>
            <person name="Spatafora J.W."/>
            <person name="Choi I.-G."/>
        </authorList>
    </citation>
    <scope>NUCLEOTIDE SEQUENCE [LARGE SCALE GENOMIC DNA]</scope>
    <source>
        <strain evidence="3 4">KUC8140</strain>
    </source>
</reference>
<proteinExistence type="predicted"/>
<dbReference type="InParanoid" id="A0A0H2RQF6"/>
<feature type="coiled-coil region" evidence="1">
    <location>
        <begin position="97"/>
        <end position="131"/>
    </location>
</feature>
<evidence type="ECO:0000256" key="1">
    <source>
        <dbReference type="SAM" id="Coils"/>
    </source>
</evidence>
<evidence type="ECO:0000256" key="2">
    <source>
        <dbReference type="SAM" id="MobiDB-lite"/>
    </source>
</evidence>